<accession>A0ABQ0LKH9</accession>
<dbReference type="Gene3D" id="3.40.50.300">
    <property type="entry name" value="P-loop containing nucleotide triphosphate hydrolases"/>
    <property type="match status" value="1"/>
</dbReference>
<dbReference type="CDD" id="cd00157">
    <property type="entry name" value="Rho"/>
    <property type="match status" value="1"/>
</dbReference>
<dbReference type="InterPro" id="IPR027417">
    <property type="entry name" value="P-loop_NTPase"/>
</dbReference>
<keyword evidence="1" id="KW-0488">Methylation</keyword>
<dbReference type="InterPro" id="IPR001806">
    <property type="entry name" value="Small_GTPase"/>
</dbReference>
<dbReference type="PROSITE" id="PS51421">
    <property type="entry name" value="RAS"/>
    <property type="match status" value="1"/>
</dbReference>
<evidence type="ECO:0000256" key="2">
    <source>
        <dbReference type="ARBA" id="ARBA00022741"/>
    </source>
</evidence>
<proteinExistence type="predicted"/>
<keyword evidence="5" id="KW-1185">Reference proteome</keyword>
<dbReference type="InterPro" id="IPR003578">
    <property type="entry name" value="Small_GTPase_Rho"/>
</dbReference>
<name>A0ABQ0LKH9_MYCCL</name>
<gene>
    <name evidence="4" type="ORF">MCHLO_08721</name>
</gene>
<dbReference type="PRINTS" id="PR00449">
    <property type="entry name" value="RASTRNSFRMNG"/>
</dbReference>
<dbReference type="EMBL" id="DF847278">
    <property type="protein sequence ID" value="GAT51593.1"/>
    <property type="molecule type" value="Genomic_DNA"/>
</dbReference>
<dbReference type="SMART" id="SM00174">
    <property type="entry name" value="RHO"/>
    <property type="match status" value="1"/>
</dbReference>
<dbReference type="SMART" id="SM00173">
    <property type="entry name" value="RAS"/>
    <property type="match status" value="1"/>
</dbReference>
<dbReference type="Pfam" id="PF00071">
    <property type="entry name" value="Ras"/>
    <property type="match status" value="1"/>
</dbReference>
<dbReference type="PROSITE" id="PS51419">
    <property type="entry name" value="RAB"/>
    <property type="match status" value="1"/>
</dbReference>
<sequence length="191" mass="21136">MATIKLVMVGNAGVGKTAMCISQTTGLWPDYIPTIFDAHAETRVINGKRYCIGFFDCSGSTEYDKFRPLCYPQTDVFVLCYSVRNWASFAQIKTRWVPELKHHCPTVPFILVANQIDTRQDPNALNLLEDLGSRPVSTAEGLVLAKEVGAEHFVECSALTRAGLAGVYSKAIETAIAFPDSWKKPRRCVVC</sequence>
<evidence type="ECO:0000313" key="4">
    <source>
        <dbReference type="EMBL" id="GAT51593.1"/>
    </source>
</evidence>
<dbReference type="NCBIfam" id="TIGR00231">
    <property type="entry name" value="small_GTP"/>
    <property type="match status" value="1"/>
</dbReference>
<organism evidence="4 5">
    <name type="scientific">Mycena chlorophos</name>
    <name type="common">Agaric fungus</name>
    <name type="synonym">Agaricus chlorophos</name>
    <dbReference type="NCBI Taxonomy" id="658473"/>
    <lineage>
        <taxon>Eukaryota</taxon>
        <taxon>Fungi</taxon>
        <taxon>Dikarya</taxon>
        <taxon>Basidiomycota</taxon>
        <taxon>Agaricomycotina</taxon>
        <taxon>Agaricomycetes</taxon>
        <taxon>Agaricomycetidae</taxon>
        <taxon>Agaricales</taxon>
        <taxon>Marasmiineae</taxon>
        <taxon>Mycenaceae</taxon>
        <taxon>Mycena</taxon>
    </lineage>
</organism>
<dbReference type="SUPFAM" id="SSF52540">
    <property type="entry name" value="P-loop containing nucleoside triphosphate hydrolases"/>
    <property type="match status" value="1"/>
</dbReference>
<dbReference type="InterPro" id="IPR005225">
    <property type="entry name" value="Small_GTP-bd"/>
</dbReference>
<evidence type="ECO:0000256" key="1">
    <source>
        <dbReference type="ARBA" id="ARBA00022481"/>
    </source>
</evidence>
<dbReference type="Proteomes" id="UP000815677">
    <property type="component" value="Unassembled WGS sequence"/>
</dbReference>
<evidence type="ECO:0000256" key="3">
    <source>
        <dbReference type="ARBA" id="ARBA00023134"/>
    </source>
</evidence>
<dbReference type="PROSITE" id="PS51420">
    <property type="entry name" value="RHO"/>
    <property type="match status" value="1"/>
</dbReference>
<dbReference type="SMART" id="SM00175">
    <property type="entry name" value="RAB"/>
    <property type="match status" value="1"/>
</dbReference>
<keyword evidence="3" id="KW-0342">GTP-binding</keyword>
<evidence type="ECO:0000313" key="5">
    <source>
        <dbReference type="Proteomes" id="UP000815677"/>
    </source>
</evidence>
<keyword evidence="2" id="KW-0547">Nucleotide-binding</keyword>
<reference evidence="4" key="1">
    <citation type="submission" date="2014-09" db="EMBL/GenBank/DDBJ databases">
        <title>Genome sequence of the luminous mushroom Mycena chlorophos for searching fungal bioluminescence genes.</title>
        <authorList>
            <person name="Tanaka Y."/>
            <person name="Kasuga D."/>
            <person name="Oba Y."/>
            <person name="Hase S."/>
            <person name="Sato K."/>
            <person name="Oba Y."/>
            <person name="Sakakibara Y."/>
        </authorList>
    </citation>
    <scope>NUCLEOTIDE SEQUENCE</scope>
</reference>
<dbReference type="PANTHER" id="PTHR24072">
    <property type="entry name" value="RHO FAMILY GTPASE"/>
    <property type="match status" value="1"/>
</dbReference>
<protein>
    <submittedName>
        <fullName evidence="4">Uncharacterized protein</fullName>
    </submittedName>
</protein>